<dbReference type="OrthoDB" id="9787241at2"/>
<gene>
    <name evidence="2" type="ORF">Ttaiw_02130</name>
</gene>
<protein>
    <submittedName>
        <fullName evidence="2">CRISPR-associated endoribonuclease Cas6</fullName>
    </submittedName>
</protein>
<evidence type="ECO:0000313" key="2">
    <source>
        <dbReference type="EMBL" id="TSE29907.1"/>
    </source>
</evidence>
<accession>A0A554X221</accession>
<dbReference type="AlphaFoldDB" id="A0A554X221"/>
<evidence type="ECO:0000313" key="3">
    <source>
        <dbReference type="Proteomes" id="UP000317763"/>
    </source>
</evidence>
<feature type="domain" description="CRISPR-associated protein Cas6 C-terminal" evidence="1">
    <location>
        <begin position="194"/>
        <end position="319"/>
    </location>
</feature>
<dbReference type="Proteomes" id="UP000317763">
    <property type="component" value="Unassembled WGS sequence"/>
</dbReference>
<dbReference type="Pfam" id="PF10040">
    <property type="entry name" value="CRISPR_Cas6"/>
    <property type="match status" value="1"/>
</dbReference>
<sequence length="324" mass="35858">MTDASPPSSTVPVPIARYRFTVTVSDDLLLPEYAGSLLRGIFGAALRRLCCMTGMPQCPPCPLYQTCPYPAIFEAPPRATSLPQHFNQVANPYVIEPPAPGRRRLQRGETLAFHMVLVGADTLRNLPLIIHAWQRALAHGLGPRRIPAALQTVHWSGERESVSVWSAGQARVTEHDAGLYVPAYPPAETGEVCLDIETPMRLQHNGKPLPAAALSPRALLLTAARRITLLQDLYLGSKIEGLPPVGQLLQAIPAITDDRSQLQWRDWTRYSSRQKQEMTLGGVVGRWRLSGNVAVMWPWLWLCQWLHIGKNATMGMGGYRLISL</sequence>
<dbReference type="STRING" id="307486.GCA_000807215_02720"/>
<keyword evidence="3" id="KW-1185">Reference proteome</keyword>
<reference evidence="2 3" key="1">
    <citation type="submission" date="2019-07" db="EMBL/GenBank/DDBJ databases">
        <title>Tepidimonas taiwanensis I1-1 draft genome.</title>
        <authorList>
            <person name="Da Costa M.S."/>
            <person name="Froufe H.J.C."/>
            <person name="Egas C."/>
            <person name="Albuquerque L."/>
        </authorList>
    </citation>
    <scope>NUCLEOTIDE SEQUENCE [LARGE SCALE GENOMIC DNA]</scope>
    <source>
        <strain evidence="2 3">I1-1</strain>
    </source>
</reference>
<dbReference type="Gene3D" id="3.30.70.1900">
    <property type="match status" value="1"/>
</dbReference>
<dbReference type="InterPro" id="IPR019267">
    <property type="entry name" value="CRISPR-assoc_Cas6_C"/>
</dbReference>
<organism evidence="2 3">
    <name type="scientific">Tepidimonas taiwanensis</name>
    <dbReference type="NCBI Taxonomy" id="307486"/>
    <lineage>
        <taxon>Bacteria</taxon>
        <taxon>Pseudomonadati</taxon>
        <taxon>Pseudomonadota</taxon>
        <taxon>Betaproteobacteria</taxon>
        <taxon>Burkholderiales</taxon>
        <taxon>Tepidimonas</taxon>
    </lineage>
</organism>
<proteinExistence type="predicted"/>
<dbReference type="RefSeq" id="WP_143898315.1">
    <property type="nucleotide sequence ID" value="NZ_CP083911.1"/>
</dbReference>
<name>A0A554X221_9BURK</name>
<comment type="caution">
    <text evidence="2">The sequence shown here is derived from an EMBL/GenBank/DDBJ whole genome shotgun (WGS) entry which is preliminary data.</text>
</comment>
<dbReference type="EMBL" id="VJOM01000028">
    <property type="protein sequence ID" value="TSE29907.1"/>
    <property type="molecule type" value="Genomic_DNA"/>
</dbReference>
<evidence type="ECO:0000259" key="1">
    <source>
        <dbReference type="Pfam" id="PF10040"/>
    </source>
</evidence>